<comment type="similarity">
    <text evidence="1">Belongs to the sulfatase family.</text>
</comment>
<proteinExistence type="inferred from homology"/>
<evidence type="ECO:0000313" key="6">
    <source>
        <dbReference type="EMBL" id="NNJ27314.1"/>
    </source>
</evidence>
<keyword evidence="7" id="KW-1185">Reference proteome</keyword>
<dbReference type="CDD" id="cd16027">
    <property type="entry name" value="SGSH"/>
    <property type="match status" value="1"/>
</dbReference>
<evidence type="ECO:0000256" key="1">
    <source>
        <dbReference type="ARBA" id="ARBA00008779"/>
    </source>
</evidence>
<comment type="caution">
    <text evidence="6">The sequence shown here is derived from an EMBL/GenBank/DDBJ whole genome shotgun (WGS) entry which is preliminary data.</text>
</comment>
<feature type="domain" description="GH29D-like beta-sandwich" evidence="5">
    <location>
        <begin position="481"/>
        <end position="535"/>
    </location>
</feature>
<dbReference type="PANTHER" id="PTHR42693:SF53">
    <property type="entry name" value="ENDO-4-O-SULFATASE"/>
    <property type="match status" value="1"/>
</dbReference>
<dbReference type="Pfam" id="PF00884">
    <property type="entry name" value="Sulfatase"/>
    <property type="match status" value="1"/>
</dbReference>
<accession>A0ABX1VGT9</accession>
<organism evidence="6 7">
    <name type="scientific">Alienimonas chondri</name>
    <dbReference type="NCBI Taxonomy" id="2681879"/>
    <lineage>
        <taxon>Bacteria</taxon>
        <taxon>Pseudomonadati</taxon>
        <taxon>Planctomycetota</taxon>
        <taxon>Planctomycetia</taxon>
        <taxon>Planctomycetales</taxon>
        <taxon>Planctomycetaceae</taxon>
        <taxon>Alienimonas</taxon>
    </lineage>
</organism>
<sequence length="542" mass="60612">MNRILLSASALSLVASPALAGHAAAGHDAAGHHPNILWISAEDISADLGAYGDEYATTPTLDAFAAEGATYTRCFANAGVCAVARSCIITGMYPVAIGSQHMRSDVVPPPEVKCFPEYLRAAGYYTTNRSKTDYNFNAPPSAWDENGTKHKDWAGRAKGQPFFSVINLTISHESKVRDPAMRKRMDELLGDDRHDSAKVKLPPYIPDTPEARADRAQYYDVLTLLDRQVKEILDRLAKDGLADDTIVMFWGDHGVGLPRAKRWVYDSGMHVPMMIRWPGTIRPGTRNEELVSFVDFAPTTLNLAGVGIPDHMQGRAFLGDDLTKPRDYVYAHRDRMDETYDLIRAVRDKRYKYIRNFYPERSRGQNLTYMDIGGTMQSMRRLNAENKLTGPERRYFLSTKPVEELYDTKADPHEIFNVAADPAHEEILERLRKRLEDWQVETGDLGMLPEPVVIEEMRPEGKKARTAAPQFRMESQDEDRVSVTLTCETPGASIVYGIGDEPATTRLYVQPFSVDVGAEVKALACRLGFQDSKVSEGGTRKE</sequence>
<feature type="signal peptide" evidence="3">
    <location>
        <begin position="1"/>
        <end position="20"/>
    </location>
</feature>
<evidence type="ECO:0008006" key="8">
    <source>
        <dbReference type="Google" id="ProtNLM"/>
    </source>
</evidence>
<dbReference type="Gene3D" id="3.40.720.10">
    <property type="entry name" value="Alkaline Phosphatase, subunit A"/>
    <property type="match status" value="1"/>
</dbReference>
<evidence type="ECO:0000259" key="4">
    <source>
        <dbReference type="Pfam" id="PF00884"/>
    </source>
</evidence>
<dbReference type="EMBL" id="WTPX01000139">
    <property type="protein sequence ID" value="NNJ27314.1"/>
    <property type="molecule type" value="Genomic_DNA"/>
</dbReference>
<reference evidence="6 7" key="1">
    <citation type="journal article" date="2020" name="Syst. Appl. Microbiol.">
        <title>Alienimonas chondri sp. nov., a novel planctomycete isolated from the biofilm of the red alga Chondrus crispus.</title>
        <authorList>
            <person name="Vitorino I."/>
            <person name="Albuquerque L."/>
            <person name="Wiegand S."/>
            <person name="Kallscheuer N."/>
            <person name="da Costa M.S."/>
            <person name="Lobo-da-Cunha A."/>
            <person name="Jogler C."/>
            <person name="Lage O.M."/>
        </authorList>
    </citation>
    <scope>NUCLEOTIDE SEQUENCE [LARGE SCALE GENOMIC DNA]</scope>
    <source>
        <strain evidence="6 7">LzC2</strain>
    </source>
</reference>
<dbReference type="InterPro" id="IPR050738">
    <property type="entry name" value="Sulfatase"/>
</dbReference>
<evidence type="ECO:0000259" key="5">
    <source>
        <dbReference type="Pfam" id="PF13290"/>
    </source>
</evidence>
<gene>
    <name evidence="6" type="ORF">LzC2_34160</name>
</gene>
<evidence type="ECO:0000256" key="2">
    <source>
        <dbReference type="ARBA" id="ARBA00022801"/>
    </source>
</evidence>
<dbReference type="Pfam" id="PF13290">
    <property type="entry name" value="CHB_HEX_C_1"/>
    <property type="match status" value="1"/>
</dbReference>
<keyword evidence="2" id="KW-0378">Hydrolase</keyword>
<dbReference type="InterPro" id="IPR059177">
    <property type="entry name" value="GH29D-like_dom"/>
</dbReference>
<protein>
    <recommendedName>
        <fullName evidence="8">Sulfatase</fullName>
    </recommendedName>
</protein>
<evidence type="ECO:0000313" key="7">
    <source>
        <dbReference type="Proteomes" id="UP000609651"/>
    </source>
</evidence>
<dbReference type="Proteomes" id="UP000609651">
    <property type="component" value="Unassembled WGS sequence"/>
</dbReference>
<feature type="chain" id="PRO_5046796771" description="Sulfatase" evidence="3">
    <location>
        <begin position="21"/>
        <end position="542"/>
    </location>
</feature>
<feature type="domain" description="Sulfatase N-terminal" evidence="4">
    <location>
        <begin position="34"/>
        <end position="306"/>
    </location>
</feature>
<dbReference type="SUPFAM" id="SSF53649">
    <property type="entry name" value="Alkaline phosphatase-like"/>
    <property type="match status" value="1"/>
</dbReference>
<dbReference type="InterPro" id="IPR017850">
    <property type="entry name" value="Alkaline_phosphatase_core_sf"/>
</dbReference>
<dbReference type="InterPro" id="IPR000917">
    <property type="entry name" value="Sulfatase_N"/>
</dbReference>
<name>A0ABX1VGT9_9PLAN</name>
<dbReference type="RefSeq" id="WP_171189222.1">
    <property type="nucleotide sequence ID" value="NZ_WTPX01000139.1"/>
</dbReference>
<dbReference type="PANTHER" id="PTHR42693">
    <property type="entry name" value="ARYLSULFATASE FAMILY MEMBER"/>
    <property type="match status" value="1"/>
</dbReference>
<keyword evidence="3" id="KW-0732">Signal</keyword>
<evidence type="ECO:0000256" key="3">
    <source>
        <dbReference type="SAM" id="SignalP"/>
    </source>
</evidence>